<evidence type="ECO:0000313" key="2">
    <source>
        <dbReference type="EMBL" id="KAK5116626.1"/>
    </source>
</evidence>
<proteinExistence type="predicted"/>
<dbReference type="AlphaFoldDB" id="A0AAN7TH12"/>
<sequence length="275" mass="31152">MAKFAQNTTLKHQQLLQSGKRKVSCAGLFSDITKRQKRHADETPANSYSAVKPVEERARGMSVEEEFVSSPAAEEARHAIYAGLDNTVEKYTQGVQSSIEGLIEPVYEELDARAKGFDTYGHRIPRPGVPTPADIEALVEQDRALSRPLAEDELEVEATRSNGTKVLQRYNIKRVITAYKDLYARKRAEIESLELEIIVLDSELEQAYKEVSEEDASLGIQRAQQQWERDQERFGEASKAAKEELTREFEVARAEEKKASAEVNRKVEAFMRDFL</sequence>
<accession>A0AAN7TH12</accession>
<keyword evidence="1" id="KW-0175">Coiled coil</keyword>
<feature type="coiled-coil region" evidence="1">
    <location>
        <begin position="176"/>
        <end position="210"/>
    </location>
</feature>
<name>A0AAN7TH12_9PEZI</name>
<comment type="caution">
    <text evidence="2">The sequence shown here is derived from an EMBL/GenBank/DDBJ whole genome shotgun (WGS) entry which is preliminary data.</text>
</comment>
<dbReference type="EMBL" id="JAVRRL010000007">
    <property type="protein sequence ID" value="KAK5116626.1"/>
    <property type="molecule type" value="Genomic_DNA"/>
</dbReference>
<evidence type="ECO:0000256" key="1">
    <source>
        <dbReference type="SAM" id="Coils"/>
    </source>
</evidence>
<protein>
    <submittedName>
        <fullName evidence="2">Uncharacterized protein</fullName>
    </submittedName>
</protein>
<gene>
    <name evidence="2" type="ORF">LTR62_007300</name>
</gene>
<organism evidence="2 3">
    <name type="scientific">Meristemomyces frigidus</name>
    <dbReference type="NCBI Taxonomy" id="1508187"/>
    <lineage>
        <taxon>Eukaryota</taxon>
        <taxon>Fungi</taxon>
        <taxon>Dikarya</taxon>
        <taxon>Ascomycota</taxon>
        <taxon>Pezizomycotina</taxon>
        <taxon>Dothideomycetes</taxon>
        <taxon>Dothideomycetidae</taxon>
        <taxon>Mycosphaerellales</taxon>
        <taxon>Teratosphaeriaceae</taxon>
        <taxon>Meristemomyces</taxon>
    </lineage>
</organism>
<dbReference type="Proteomes" id="UP001310890">
    <property type="component" value="Unassembled WGS sequence"/>
</dbReference>
<evidence type="ECO:0000313" key="3">
    <source>
        <dbReference type="Proteomes" id="UP001310890"/>
    </source>
</evidence>
<reference evidence="2" key="1">
    <citation type="submission" date="2023-08" db="EMBL/GenBank/DDBJ databases">
        <title>Black Yeasts Isolated from many extreme environments.</title>
        <authorList>
            <person name="Coleine C."/>
            <person name="Stajich J.E."/>
            <person name="Selbmann L."/>
        </authorList>
    </citation>
    <scope>NUCLEOTIDE SEQUENCE</scope>
    <source>
        <strain evidence="2">CCFEE 5401</strain>
    </source>
</reference>